<feature type="binding site" evidence="6">
    <location>
        <position position="236"/>
    </location>
    <ligand>
        <name>a divalent metal cation</name>
        <dbReference type="ChEBI" id="CHEBI:60240"/>
        <label>2</label>
        <note>catalytic</note>
    </ligand>
</feature>
<keyword evidence="5 6" id="KW-0378">Hydrolase</keyword>
<reference evidence="9 10" key="1">
    <citation type="submission" date="2018-06" db="EMBL/GenBank/DDBJ databases">
        <authorList>
            <consortium name="Pathogen Informatics"/>
            <person name="Doyle S."/>
        </authorList>
    </citation>
    <scope>NUCLEOTIDE SEQUENCE [LARGE SCALE GENOMIC DNA]</scope>
    <source>
        <strain evidence="9 10">NCTC13102</strain>
    </source>
</reference>
<dbReference type="NCBIfam" id="TIGR00500">
    <property type="entry name" value="met_pdase_I"/>
    <property type="match status" value="1"/>
</dbReference>
<feature type="binding site" evidence="6">
    <location>
        <position position="176"/>
    </location>
    <ligand>
        <name>substrate</name>
    </ligand>
</feature>
<evidence type="ECO:0000256" key="2">
    <source>
        <dbReference type="ARBA" id="ARBA00022438"/>
    </source>
</evidence>
<feature type="binding site" evidence="6">
    <location>
        <position position="95"/>
    </location>
    <ligand>
        <name>a divalent metal cation</name>
        <dbReference type="ChEBI" id="CHEBI:60240"/>
        <label>1</label>
    </ligand>
</feature>
<feature type="binding site" evidence="6">
    <location>
        <position position="106"/>
    </location>
    <ligand>
        <name>a divalent metal cation</name>
        <dbReference type="ChEBI" id="CHEBI:60240"/>
        <label>2</label>
        <note>catalytic</note>
    </ligand>
</feature>
<dbReference type="PROSITE" id="PS00680">
    <property type="entry name" value="MAP_1"/>
    <property type="match status" value="1"/>
</dbReference>
<dbReference type="Proteomes" id="UP000250166">
    <property type="component" value="Unassembled WGS sequence"/>
</dbReference>
<evidence type="ECO:0000256" key="3">
    <source>
        <dbReference type="ARBA" id="ARBA00022670"/>
    </source>
</evidence>
<dbReference type="Gene3D" id="3.90.230.10">
    <property type="entry name" value="Creatinase/methionine aminopeptidase superfamily"/>
    <property type="match status" value="1"/>
</dbReference>
<evidence type="ECO:0000313" key="9">
    <source>
        <dbReference type="EMBL" id="SQB98893.1"/>
    </source>
</evidence>
<evidence type="ECO:0000256" key="6">
    <source>
        <dbReference type="HAMAP-Rule" id="MF_01974"/>
    </source>
</evidence>
<evidence type="ECO:0000256" key="5">
    <source>
        <dbReference type="ARBA" id="ARBA00022801"/>
    </source>
</evidence>
<feature type="binding site" evidence="6">
    <location>
        <position position="205"/>
    </location>
    <ligand>
        <name>a divalent metal cation</name>
        <dbReference type="ChEBI" id="CHEBI:60240"/>
        <label>2</label>
        <note>catalytic</note>
    </ligand>
</feature>
<dbReference type="GO" id="GO:0046872">
    <property type="term" value="F:metal ion binding"/>
    <property type="evidence" value="ECO:0007669"/>
    <property type="project" value="UniProtKB-UniRule"/>
</dbReference>
<dbReference type="SUPFAM" id="SSF55920">
    <property type="entry name" value="Creatinase/aminopeptidase"/>
    <property type="match status" value="1"/>
</dbReference>
<dbReference type="CDD" id="cd01086">
    <property type="entry name" value="MetAP1"/>
    <property type="match status" value="1"/>
</dbReference>
<accession>A0A2X3BE54</accession>
<name>A0A2X3BE54_9HELI</name>
<dbReference type="HAMAP" id="MF_01974">
    <property type="entry name" value="MetAP_1"/>
    <property type="match status" value="1"/>
</dbReference>
<gene>
    <name evidence="6 9" type="primary">map</name>
    <name evidence="9" type="ORF">NCTC13102_01364</name>
</gene>
<dbReference type="Pfam" id="PF00557">
    <property type="entry name" value="Peptidase_M24"/>
    <property type="match status" value="1"/>
</dbReference>
<dbReference type="InterPro" id="IPR036005">
    <property type="entry name" value="Creatinase/aminopeptidase-like"/>
</dbReference>
<comment type="function">
    <text evidence="1 6">Removes the N-terminal methionine from nascent proteins. The N-terminal methionine is often cleaved when the second residue in the primary sequence is small and uncharged (Met-Ala-, Cys, Gly, Pro, Ser, Thr, or Val). Requires deformylation of the N(alpha)-formylated initiator methionine before it can be hydrolyzed.</text>
</comment>
<dbReference type="PRINTS" id="PR00599">
    <property type="entry name" value="MAPEPTIDASE"/>
</dbReference>
<dbReference type="InterPro" id="IPR000994">
    <property type="entry name" value="Pept_M24"/>
</dbReference>
<evidence type="ECO:0000256" key="7">
    <source>
        <dbReference type="RuleBase" id="RU003653"/>
    </source>
</evidence>
<comment type="subunit">
    <text evidence="6">Monomer.</text>
</comment>
<sequence>MGIYIRNKKEIDFVRQSSQIVAQTLEVVRNHAKVGVSLLELDRIAEDFILSQNAKPAFKGLYDFPNATCLSLNAVIIHGIPTDYRLQEGDILGVDLGVEQNGWYGDGAITIGIGKISSDDENLIACAKDTLYEAIGAIRVGMHFKELSLFLEQAITNKGFIPLEGFCGHGIGRKPHEEPEIPNYLGNLKPNQGPKIREGMVFCIEPMVCQKNGEPLILEDNWSVVAKDQMNGSHYEHTIAIIGGRATILTQI</sequence>
<evidence type="ECO:0000256" key="1">
    <source>
        <dbReference type="ARBA" id="ARBA00002521"/>
    </source>
</evidence>
<proteinExistence type="inferred from homology"/>
<comment type="similarity">
    <text evidence="6">Belongs to the peptidase M24A family. Methionine aminopeptidase type 1 subfamily.</text>
</comment>
<feature type="binding site" evidence="6">
    <location>
        <position position="169"/>
    </location>
    <ligand>
        <name>a divalent metal cation</name>
        <dbReference type="ChEBI" id="CHEBI:60240"/>
        <label>2</label>
        <note>catalytic</note>
    </ligand>
</feature>
<dbReference type="PANTHER" id="PTHR43330:SF27">
    <property type="entry name" value="METHIONINE AMINOPEPTIDASE"/>
    <property type="match status" value="1"/>
</dbReference>
<feature type="binding site" evidence="6">
    <location>
        <position position="236"/>
    </location>
    <ligand>
        <name>a divalent metal cation</name>
        <dbReference type="ChEBI" id="CHEBI:60240"/>
        <label>1</label>
    </ligand>
</feature>
<protein>
    <recommendedName>
        <fullName evidence="6 7">Methionine aminopeptidase</fullName>
        <shortName evidence="6">MAP</shortName>
        <shortName evidence="6">MetAP</shortName>
        <ecNumber evidence="6 7">3.4.11.18</ecNumber>
    </recommendedName>
    <alternativeName>
        <fullName evidence="6">Peptidase M</fullName>
    </alternativeName>
</protein>
<dbReference type="EC" id="3.4.11.18" evidence="6 7"/>
<comment type="cofactor">
    <cofactor evidence="6">
        <name>Co(2+)</name>
        <dbReference type="ChEBI" id="CHEBI:48828"/>
    </cofactor>
    <cofactor evidence="6">
        <name>Zn(2+)</name>
        <dbReference type="ChEBI" id="CHEBI:29105"/>
    </cofactor>
    <cofactor evidence="6">
        <name>Mn(2+)</name>
        <dbReference type="ChEBI" id="CHEBI:29035"/>
    </cofactor>
    <cofactor evidence="6">
        <name>Fe(2+)</name>
        <dbReference type="ChEBI" id="CHEBI:29033"/>
    </cofactor>
    <text evidence="6">Binds 2 divalent metal cations per subunit. Has a high-affinity and a low affinity metal-binding site. The true nature of the physiological cofactor is under debate. The enzyme is active with cobalt, zinc, manganese or divalent iron ions. Most likely, methionine aminopeptidases function as mononuclear Fe(2+)-metalloproteases under physiological conditions, and the catalytically relevant metal-binding site has been assigned to the histidine-containing high-affinity site.</text>
</comment>
<dbReference type="InterPro" id="IPR002467">
    <property type="entry name" value="Pept_M24A_MAP1"/>
</dbReference>
<keyword evidence="3 6" id="KW-0645">Protease</keyword>
<organism evidence="9 10">
    <name type="scientific">Helicobacter fennelliae</name>
    <dbReference type="NCBI Taxonomy" id="215"/>
    <lineage>
        <taxon>Bacteria</taxon>
        <taxon>Pseudomonadati</taxon>
        <taxon>Campylobacterota</taxon>
        <taxon>Epsilonproteobacteria</taxon>
        <taxon>Campylobacterales</taxon>
        <taxon>Helicobacteraceae</taxon>
        <taxon>Helicobacter</taxon>
    </lineage>
</organism>
<dbReference type="AlphaFoldDB" id="A0A2X3BE54"/>
<feature type="binding site" evidence="6">
    <location>
        <position position="78"/>
    </location>
    <ligand>
        <name>substrate</name>
    </ligand>
</feature>
<comment type="catalytic activity">
    <reaction evidence="6 7">
        <text>Release of N-terminal amino acids, preferentially methionine, from peptides and arylamides.</text>
        <dbReference type="EC" id="3.4.11.18"/>
    </reaction>
</comment>
<evidence type="ECO:0000259" key="8">
    <source>
        <dbReference type="Pfam" id="PF00557"/>
    </source>
</evidence>
<dbReference type="PANTHER" id="PTHR43330">
    <property type="entry name" value="METHIONINE AMINOPEPTIDASE"/>
    <property type="match status" value="1"/>
</dbReference>
<dbReference type="InterPro" id="IPR001714">
    <property type="entry name" value="Pept_M24_MAP"/>
</dbReference>
<dbReference type="RefSeq" id="WP_112058737.1">
    <property type="nucleotide sequence ID" value="NZ_UAWL01000006.1"/>
</dbReference>
<feature type="domain" description="Peptidase M24" evidence="8">
    <location>
        <begin position="14"/>
        <end position="241"/>
    </location>
</feature>
<evidence type="ECO:0000313" key="10">
    <source>
        <dbReference type="Proteomes" id="UP000250166"/>
    </source>
</evidence>
<dbReference type="GO" id="GO:0006508">
    <property type="term" value="P:proteolysis"/>
    <property type="evidence" value="ECO:0007669"/>
    <property type="project" value="UniProtKB-KW"/>
</dbReference>
<keyword evidence="2 6" id="KW-0031">Aminopeptidase</keyword>
<dbReference type="GO" id="GO:0004239">
    <property type="term" value="F:initiator methionyl aminopeptidase activity"/>
    <property type="evidence" value="ECO:0007669"/>
    <property type="project" value="UniProtKB-UniRule"/>
</dbReference>
<feature type="binding site" evidence="6">
    <location>
        <position position="106"/>
    </location>
    <ligand>
        <name>a divalent metal cation</name>
        <dbReference type="ChEBI" id="CHEBI:60240"/>
        <label>1</label>
    </ligand>
</feature>
<dbReference type="GO" id="GO:0005829">
    <property type="term" value="C:cytosol"/>
    <property type="evidence" value="ECO:0007669"/>
    <property type="project" value="TreeGrafter"/>
</dbReference>
<evidence type="ECO:0000256" key="4">
    <source>
        <dbReference type="ARBA" id="ARBA00022723"/>
    </source>
</evidence>
<keyword evidence="4 6" id="KW-0479">Metal-binding</keyword>
<dbReference type="GO" id="GO:0070006">
    <property type="term" value="F:metalloaminopeptidase activity"/>
    <property type="evidence" value="ECO:0007669"/>
    <property type="project" value="UniProtKB-UniRule"/>
</dbReference>
<dbReference type="EMBL" id="UAWL01000006">
    <property type="protein sequence ID" value="SQB98893.1"/>
    <property type="molecule type" value="Genomic_DNA"/>
</dbReference>